<name>A0ABV9KB15_9RHOB</name>
<organism evidence="1 2">
    <name type="scientific">Seohaeicola nanhaiensis</name>
    <dbReference type="NCBI Taxonomy" id="1387282"/>
    <lineage>
        <taxon>Bacteria</taxon>
        <taxon>Pseudomonadati</taxon>
        <taxon>Pseudomonadota</taxon>
        <taxon>Alphaproteobacteria</taxon>
        <taxon>Rhodobacterales</taxon>
        <taxon>Roseobacteraceae</taxon>
        <taxon>Seohaeicola</taxon>
    </lineage>
</organism>
<dbReference type="PIRSF" id="PIRSF032025">
    <property type="entry name" value="UCP032025"/>
    <property type="match status" value="1"/>
</dbReference>
<protein>
    <submittedName>
        <fullName evidence="1">DUF1489 family protein</fullName>
    </submittedName>
</protein>
<proteinExistence type="predicted"/>
<comment type="caution">
    <text evidence="1">The sequence shown here is derived from an EMBL/GenBank/DDBJ whole genome shotgun (WGS) entry which is preliminary data.</text>
</comment>
<keyword evidence="2" id="KW-1185">Reference proteome</keyword>
<dbReference type="RefSeq" id="WP_380715270.1">
    <property type="nucleotide sequence ID" value="NZ_JBHSGI010000002.1"/>
</dbReference>
<dbReference type="InterPro" id="IPR008320">
    <property type="entry name" value="UCP032025"/>
</dbReference>
<sequence length="144" mass="16565">MDKFVHLIKLSVGTDSVEDLAAWQEMRRRSVYRDGLNRHVTRMWPKREAEVLNGGSIYWVIKGLVQARQRIVRLDEVTGDDGIRRCAIVIDPELILTQTAQKRPFQGWRYLSPADAPPDLPRRRAHEEALPEDLNRALAEIGVL</sequence>
<evidence type="ECO:0000313" key="2">
    <source>
        <dbReference type="Proteomes" id="UP001595973"/>
    </source>
</evidence>
<evidence type="ECO:0000313" key="1">
    <source>
        <dbReference type="EMBL" id="MFC4667247.1"/>
    </source>
</evidence>
<gene>
    <name evidence="1" type="ORF">ACFO5X_01665</name>
</gene>
<dbReference type="Pfam" id="PF07370">
    <property type="entry name" value="DUF1489"/>
    <property type="match status" value="1"/>
</dbReference>
<dbReference type="EMBL" id="JBHSGI010000002">
    <property type="protein sequence ID" value="MFC4667247.1"/>
    <property type="molecule type" value="Genomic_DNA"/>
</dbReference>
<dbReference type="Proteomes" id="UP001595973">
    <property type="component" value="Unassembled WGS sequence"/>
</dbReference>
<accession>A0ABV9KB15</accession>
<reference evidence="2" key="1">
    <citation type="journal article" date="2019" name="Int. J. Syst. Evol. Microbiol.">
        <title>The Global Catalogue of Microorganisms (GCM) 10K type strain sequencing project: providing services to taxonomists for standard genome sequencing and annotation.</title>
        <authorList>
            <consortium name="The Broad Institute Genomics Platform"/>
            <consortium name="The Broad Institute Genome Sequencing Center for Infectious Disease"/>
            <person name="Wu L."/>
            <person name="Ma J."/>
        </authorList>
    </citation>
    <scope>NUCLEOTIDE SEQUENCE [LARGE SCALE GENOMIC DNA]</scope>
    <source>
        <strain evidence="2">CGMCC 4.7283</strain>
    </source>
</reference>